<name>A0ABS5GI43_9BRAD</name>
<accession>A0ABS5GI43</accession>
<gene>
    <name evidence="1" type="ORF">JQ619_35260</name>
</gene>
<keyword evidence="2" id="KW-1185">Reference proteome</keyword>
<dbReference type="Proteomes" id="UP001314635">
    <property type="component" value="Unassembled WGS sequence"/>
</dbReference>
<comment type="caution">
    <text evidence="1">The sequence shown here is derived from an EMBL/GenBank/DDBJ whole genome shotgun (WGS) entry which is preliminary data.</text>
</comment>
<evidence type="ECO:0000313" key="1">
    <source>
        <dbReference type="EMBL" id="MBR1141018.1"/>
    </source>
</evidence>
<sequence length="171" mass="18770">MADYYTPTVIQQTIPDTDMTPLERLLLSNIFEAERDGEAWYFFSEQGPADMILVERAALEAALAQSQAPGENVANTLVKAHLLKLHGAEPNAQFVDLDLSMTSWESIMQDIVRRSPTLNYVAAVSSFTCSRMRPDGFGGMVVVISADAILVKSTNDLLEEFIEQVTLPAGS</sequence>
<reference evidence="2" key="1">
    <citation type="journal article" date="2021" name="ISME J.">
        <title>Evolutionary origin and ecological implication of a unique nif island in free-living Bradyrhizobium lineages.</title>
        <authorList>
            <person name="Tao J."/>
        </authorList>
    </citation>
    <scope>NUCLEOTIDE SEQUENCE [LARGE SCALE GENOMIC DNA]</scope>
    <source>
        <strain evidence="2">SZCCT0094</strain>
    </source>
</reference>
<organism evidence="1 2">
    <name type="scientific">Bradyrhizobium denitrificans</name>
    <dbReference type="NCBI Taxonomy" id="2734912"/>
    <lineage>
        <taxon>Bacteria</taxon>
        <taxon>Pseudomonadati</taxon>
        <taxon>Pseudomonadota</taxon>
        <taxon>Alphaproteobacteria</taxon>
        <taxon>Hyphomicrobiales</taxon>
        <taxon>Nitrobacteraceae</taxon>
        <taxon>Bradyrhizobium</taxon>
    </lineage>
</organism>
<evidence type="ECO:0000313" key="2">
    <source>
        <dbReference type="Proteomes" id="UP001314635"/>
    </source>
</evidence>
<proteinExistence type="predicted"/>
<protein>
    <submittedName>
        <fullName evidence="1">Uncharacterized protein</fullName>
    </submittedName>
</protein>
<dbReference type="EMBL" id="JAFCLK010000053">
    <property type="protein sequence ID" value="MBR1141018.1"/>
    <property type="molecule type" value="Genomic_DNA"/>
</dbReference>
<dbReference type="RefSeq" id="WP_172239004.1">
    <property type="nucleotide sequence ID" value="NZ_JABFDP010000020.1"/>
</dbReference>